<dbReference type="AlphaFoldDB" id="H6RN35"/>
<gene>
    <name evidence="6" type="ordered locus">BLASA_0419</name>
</gene>
<dbReference type="GO" id="GO:0031956">
    <property type="term" value="F:medium-chain fatty acid-CoA ligase activity"/>
    <property type="evidence" value="ECO:0007669"/>
    <property type="project" value="TreeGrafter"/>
</dbReference>
<protein>
    <submittedName>
        <fullName evidence="6">Putative AMP-dependent synthetase and ligase</fullName>
    </submittedName>
</protein>
<feature type="domain" description="AMP-binding enzyme C-terminal" evidence="5">
    <location>
        <begin position="346"/>
        <end position="423"/>
    </location>
</feature>
<evidence type="ECO:0000256" key="2">
    <source>
        <dbReference type="ARBA" id="ARBA00022598"/>
    </source>
</evidence>
<proteinExistence type="inferred from homology"/>
<keyword evidence="2 6" id="KW-0436">Ligase</keyword>
<organism evidence="6 7">
    <name type="scientific">Blastococcus saxobsidens (strain DD2)</name>
    <dbReference type="NCBI Taxonomy" id="1146883"/>
    <lineage>
        <taxon>Bacteria</taxon>
        <taxon>Bacillati</taxon>
        <taxon>Actinomycetota</taxon>
        <taxon>Actinomycetes</taxon>
        <taxon>Geodermatophilales</taxon>
        <taxon>Geodermatophilaceae</taxon>
        <taxon>Blastococcus</taxon>
    </lineage>
</organism>
<dbReference type="KEGG" id="bsd:BLASA_0419"/>
<dbReference type="InterPro" id="IPR025110">
    <property type="entry name" value="AMP-bd_C"/>
</dbReference>
<reference evidence="6 7" key="1">
    <citation type="journal article" date="2012" name="J. Bacteriol.">
        <title>Genome Sequence of Blastococcus saxobsidens DD2, a Stone-Inhabiting Bacterium.</title>
        <authorList>
            <person name="Chouaia B."/>
            <person name="Crotti E."/>
            <person name="Brusetti L."/>
            <person name="Daffonchio D."/>
            <person name="Essoussi I."/>
            <person name="Nouioui I."/>
            <person name="Sbissi I."/>
            <person name="Ghodhbane-Gtari F."/>
            <person name="Gtari M."/>
            <person name="Vacherie B."/>
            <person name="Barbe V."/>
            <person name="Medigue C."/>
            <person name="Gury J."/>
            <person name="Pujic P."/>
            <person name="Normand P."/>
        </authorList>
    </citation>
    <scope>NUCLEOTIDE SEQUENCE [LARGE SCALE GENOMIC DNA]</scope>
    <source>
        <strain evidence="6 7">DD2</strain>
    </source>
</reference>
<dbReference type="InterPro" id="IPR042099">
    <property type="entry name" value="ANL_N_sf"/>
</dbReference>
<dbReference type="eggNOG" id="COG0318">
    <property type="taxonomic scope" value="Bacteria"/>
</dbReference>
<feature type="domain" description="AMP-dependent synthetase/ligase" evidence="4">
    <location>
        <begin position="83"/>
        <end position="269"/>
    </location>
</feature>
<dbReference type="Gene3D" id="3.40.50.12780">
    <property type="entry name" value="N-terminal domain of ligase-like"/>
    <property type="match status" value="1"/>
</dbReference>
<dbReference type="STRING" id="1146883.BLASA_0419"/>
<evidence type="ECO:0000259" key="5">
    <source>
        <dbReference type="Pfam" id="PF13193"/>
    </source>
</evidence>
<dbReference type="PANTHER" id="PTHR43201:SF5">
    <property type="entry name" value="MEDIUM-CHAIN ACYL-COA LIGASE ACSF2, MITOCHONDRIAL"/>
    <property type="match status" value="1"/>
</dbReference>
<accession>H6RN35</accession>
<evidence type="ECO:0000259" key="4">
    <source>
        <dbReference type="Pfam" id="PF00501"/>
    </source>
</evidence>
<reference evidence="7" key="2">
    <citation type="submission" date="2012-02" db="EMBL/GenBank/DDBJ databases">
        <title>Complete genome sequence of Blastococcus saxobsidens strain DD2.</title>
        <authorList>
            <person name="Genoscope."/>
        </authorList>
    </citation>
    <scope>NUCLEOTIDE SEQUENCE [LARGE SCALE GENOMIC DNA]</scope>
    <source>
        <strain evidence="7">DD2</strain>
    </source>
</reference>
<evidence type="ECO:0000313" key="6">
    <source>
        <dbReference type="EMBL" id="CCG01388.1"/>
    </source>
</evidence>
<dbReference type="RefSeq" id="WP_014374304.1">
    <property type="nucleotide sequence ID" value="NC_016943.1"/>
</dbReference>
<dbReference type="OrthoDB" id="7055148at2"/>
<dbReference type="EMBL" id="FO117623">
    <property type="protein sequence ID" value="CCG01388.1"/>
    <property type="molecule type" value="Genomic_DNA"/>
</dbReference>
<comment type="similarity">
    <text evidence="1">Belongs to the ATP-dependent AMP-binding enzyme family.</text>
</comment>
<dbReference type="PANTHER" id="PTHR43201">
    <property type="entry name" value="ACYL-COA SYNTHETASE"/>
    <property type="match status" value="1"/>
</dbReference>
<evidence type="ECO:0000313" key="7">
    <source>
        <dbReference type="Proteomes" id="UP000007517"/>
    </source>
</evidence>
<keyword evidence="7" id="KW-1185">Reference proteome</keyword>
<evidence type="ECO:0000256" key="3">
    <source>
        <dbReference type="SAM" id="MobiDB-lite"/>
    </source>
</evidence>
<dbReference type="Proteomes" id="UP000007517">
    <property type="component" value="Chromosome"/>
</dbReference>
<dbReference type="SUPFAM" id="SSF56801">
    <property type="entry name" value="Acetyl-CoA synthetase-like"/>
    <property type="match status" value="1"/>
</dbReference>
<dbReference type="InterPro" id="IPR000873">
    <property type="entry name" value="AMP-dep_synth/lig_dom"/>
</dbReference>
<dbReference type="InterPro" id="IPR045851">
    <property type="entry name" value="AMP-bd_C_sf"/>
</dbReference>
<dbReference type="Pfam" id="PF13193">
    <property type="entry name" value="AMP-binding_C"/>
    <property type="match status" value="1"/>
</dbReference>
<dbReference type="HOGENOM" id="CLU_000022_59_13_11"/>
<dbReference type="Pfam" id="PF00501">
    <property type="entry name" value="AMP-binding"/>
    <property type="match status" value="1"/>
</dbReference>
<dbReference type="Gene3D" id="3.30.300.30">
    <property type="match status" value="1"/>
</dbReference>
<feature type="region of interest" description="Disordered" evidence="3">
    <location>
        <begin position="93"/>
        <end position="113"/>
    </location>
</feature>
<sequence>MSADPQDTARSGAGPAIIDRDGAVLHAELRQDPFGLRRIVPRGAVVALQAHRARTVAAALCVLEGRARRVDLIGSLGHSVEPGTITVDDAAVGTESAAEDDEHAGEAATDQAETRTRWRLFTSGTTGEPKPVDHTLRSLSRTVRVPGTGGRTQRRWGLLYEPTRMAGLQVLLQALASEDVLVDASGHGSLPDRLQWLADNSVDTISATPTIWRQVLQSQDPRALPLTQITLGGEIADQRLLDALRRTFPEARITHIFASTDTGAAFAVNDGREGFPRAYLESAPSGVRLDVRDGRLFVEAPEVSGAGPDGFVDTGDLVEMTADRIRILGRASGAVNVGGVLVSPEQVESVLRAHPDVVDAVVTSRRNAFSGNILVADVLPTSEADTRALPAALRAEVASRLSSVHVPASVKVVPEMVVTSTGKVGRR</sequence>
<dbReference type="GO" id="GO:0006631">
    <property type="term" value="P:fatty acid metabolic process"/>
    <property type="evidence" value="ECO:0007669"/>
    <property type="project" value="TreeGrafter"/>
</dbReference>
<name>H6RN35_BLASD</name>
<evidence type="ECO:0000256" key="1">
    <source>
        <dbReference type="ARBA" id="ARBA00006432"/>
    </source>
</evidence>